<protein>
    <recommendedName>
        <fullName evidence="4">PPE domain-containing protein</fullName>
    </recommendedName>
</protein>
<evidence type="ECO:0000313" key="5">
    <source>
        <dbReference type="EMBL" id="ORC08832.1"/>
    </source>
</evidence>
<proteinExistence type="inferred from homology"/>
<sequence>MPGFSVAPHRGPLLAAATAWAALSEDLATSATAVSSVISAVAGSAWHPRSTASSRVCRPGTPTSPTPSRARPRRLTRLCFRPQTP</sequence>
<evidence type="ECO:0000256" key="1">
    <source>
        <dbReference type="ARBA" id="ARBA00010652"/>
    </source>
</evidence>
<feature type="chain" id="PRO_5038370416" description="PPE domain-containing protein" evidence="3">
    <location>
        <begin position="22"/>
        <end position="85"/>
    </location>
</feature>
<reference evidence="5 6" key="1">
    <citation type="submission" date="2017-02" db="EMBL/GenBank/DDBJ databases">
        <title>Mycobacterium kansasii genomes.</title>
        <authorList>
            <person name="Borowka P."/>
            <person name="Strapagiel D."/>
            <person name="Marciniak B."/>
            <person name="Lach J."/>
            <person name="Bakula Z."/>
            <person name="Van Ingen J."/>
            <person name="Safianowska A."/>
            <person name="Brzostek A."/>
            <person name="Dziadek J."/>
            <person name="Jagielski T."/>
        </authorList>
    </citation>
    <scope>NUCLEOTIDE SEQUENCE [LARGE SCALE GENOMIC DNA]</scope>
    <source>
        <strain evidence="5 6">12MK</strain>
    </source>
</reference>
<dbReference type="Gene3D" id="1.20.1260.20">
    <property type="entry name" value="PPE superfamily"/>
    <property type="match status" value="1"/>
</dbReference>
<accession>A0A8E2J065</accession>
<feature type="signal peptide" evidence="3">
    <location>
        <begin position="1"/>
        <end position="21"/>
    </location>
</feature>
<dbReference type="EMBL" id="MWQA01000001">
    <property type="protein sequence ID" value="ORC08832.1"/>
    <property type="molecule type" value="Genomic_DNA"/>
</dbReference>
<name>A0A8E2J065_9MYCO</name>
<feature type="compositionally biased region" description="Low complexity" evidence="2">
    <location>
        <begin position="57"/>
        <end position="69"/>
    </location>
</feature>
<gene>
    <name evidence="5" type="ORF">B4U45_21780</name>
</gene>
<keyword evidence="3" id="KW-0732">Signal</keyword>
<evidence type="ECO:0000256" key="3">
    <source>
        <dbReference type="SAM" id="SignalP"/>
    </source>
</evidence>
<feature type="domain" description="PPE" evidence="4">
    <location>
        <begin position="6"/>
        <end position="52"/>
    </location>
</feature>
<evidence type="ECO:0000259" key="4">
    <source>
        <dbReference type="Pfam" id="PF00823"/>
    </source>
</evidence>
<dbReference type="AlphaFoldDB" id="A0A8E2J065"/>
<evidence type="ECO:0000256" key="2">
    <source>
        <dbReference type="SAM" id="MobiDB-lite"/>
    </source>
</evidence>
<dbReference type="SUPFAM" id="SSF140459">
    <property type="entry name" value="PE/PPE dimer-like"/>
    <property type="match status" value="1"/>
</dbReference>
<organism evidence="5 6">
    <name type="scientific">Mycobacterium persicum</name>
    <dbReference type="NCBI Taxonomy" id="1487726"/>
    <lineage>
        <taxon>Bacteria</taxon>
        <taxon>Bacillati</taxon>
        <taxon>Actinomycetota</taxon>
        <taxon>Actinomycetes</taxon>
        <taxon>Mycobacteriales</taxon>
        <taxon>Mycobacteriaceae</taxon>
        <taxon>Mycobacterium</taxon>
    </lineage>
</organism>
<comment type="similarity">
    <text evidence="1">Belongs to the mycobacterial PPE family.</text>
</comment>
<feature type="region of interest" description="Disordered" evidence="2">
    <location>
        <begin position="48"/>
        <end position="85"/>
    </location>
</feature>
<dbReference type="InterPro" id="IPR000030">
    <property type="entry name" value="PPE_dom"/>
</dbReference>
<dbReference type="InterPro" id="IPR038332">
    <property type="entry name" value="PPE_sf"/>
</dbReference>
<dbReference type="Pfam" id="PF00823">
    <property type="entry name" value="PPE"/>
    <property type="match status" value="1"/>
</dbReference>
<dbReference type="Proteomes" id="UP000192335">
    <property type="component" value="Unassembled WGS sequence"/>
</dbReference>
<comment type="caution">
    <text evidence="5">The sequence shown here is derived from an EMBL/GenBank/DDBJ whole genome shotgun (WGS) entry which is preliminary data.</text>
</comment>
<evidence type="ECO:0000313" key="6">
    <source>
        <dbReference type="Proteomes" id="UP000192335"/>
    </source>
</evidence>